<keyword evidence="8 13" id="KW-0560">Oxidoreductase</keyword>
<comment type="cofactor">
    <cofactor evidence="1 12">
        <name>heme</name>
        <dbReference type="ChEBI" id="CHEBI:30413"/>
    </cofactor>
</comment>
<dbReference type="PROSITE" id="PS00086">
    <property type="entry name" value="CYTOCHROME_P450"/>
    <property type="match status" value="1"/>
</dbReference>
<reference evidence="14 15" key="1">
    <citation type="submission" date="2024-01" db="EMBL/GenBank/DDBJ databases">
        <title>The complete chloroplast genome sequence of Lithospermum erythrorhizon: insights into the phylogenetic relationship among Boraginaceae species and the maternal lineages of purple gromwells.</title>
        <authorList>
            <person name="Okada T."/>
            <person name="Watanabe K."/>
        </authorList>
    </citation>
    <scope>NUCLEOTIDE SEQUENCE [LARGE SCALE GENOMIC DNA]</scope>
</reference>
<dbReference type="Gene3D" id="1.10.630.10">
    <property type="entry name" value="Cytochrome P450"/>
    <property type="match status" value="1"/>
</dbReference>
<comment type="caution">
    <text evidence="14">The sequence shown here is derived from an EMBL/GenBank/DDBJ whole genome shotgun (WGS) entry which is preliminary data.</text>
</comment>
<keyword evidence="7" id="KW-1133">Transmembrane helix</keyword>
<dbReference type="GO" id="GO:0016705">
    <property type="term" value="F:oxidoreductase activity, acting on paired donors, with incorporation or reduction of molecular oxygen"/>
    <property type="evidence" value="ECO:0007669"/>
    <property type="project" value="InterPro"/>
</dbReference>
<feature type="binding site" description="axial binding residue" evidence="12">
    <location>
        <position position="449"/>
    </location>
    <ligand>
        <name>heme</name>
        <dbReference type="ChEBI" id="CHEBI:30413"/>
    </ligand>
    <ligandPart>
        <name>Fe</name>
        <dbReference type="ChEBI" id="CHEBI:18248"/>
    </ligandPart>
</feature>
<evidence type="ECO:0000313" key="15">
    <source>
        <dbReference type="Proteomes" id="UP001454036"/>
    </source>
</evidence>
<keyword evidence="10 13" id="KW-0503">Monooxygenase</keyword>
<keyword evidence="9 12" id="KW-0408">Iron</keyword>
<sequence length="506" mass="57658">MELFPSLSLLFITFISLYVYFFLKPTSKAETKASGFKSYPLVGVLPEFLRNRHQFLQWSTEVLSGCATQTAVFNRPGKIHGVITANPLNVEHMLKTNFENYPKGPRFNSILEDFLGQGIFNADGELWRGQRKTASYEFNTRSLRNFVMENVTMEIQTRLVPLLEKAAATDKVLDLQDVLERFAFDNICKVAFNVDPSCLGGDGTTGGEFMTAFEEATSISADRFRYALPGLWKIKKLLGIGSEKRLAQSISKVHEFADKIISSRLEEQATKNNDEDLLSRFVGNSENSPEFLRDIVISVILAGRDTTSSALTWFFWLLSSRPEIQENILKELKTIRQQYGKTKNIGEAYNFDELRQMHYLHAAISESMRLFPPVSIDTKYCSDDDTMPDGSYVGKGWYVTYNSYAMGRMISVWGQDCFEYKPERWLENGIFKPESPFKFPVFNAGPRICLGKDMAYIQMKYIAASILERLKMDVLLERGKCPEMLLSLTLRMKGGLPVSMKQRLSE</sequence>
<evidence type="ECO:0000256" key="9">
    <source>
        <dbReference type="ARBA" id="ARBA00023004"/>
    </source>
</evidence>
<dbReference type="GO" id="GO:0016020">
    <property type="term" value="C:membrane"/>
    <property type="evidence" value="ECO:0007669"/>
    <property type="project" value="UniProtKB-SubCell"/>
</dbReference>
<dbReference type="PANTHER" id="PTHR24296">
    <property type="entry name" value="CYTOCHROME P450"/>
    <property type="match status" value="1"/>
</dbReference>
<evidence type="ECO:0000256" key="2">
    <source>
        <dbReference type="ARBA" id="ARBA00004167"/>
    </source>
</evidence>
<evidence type="ECO:0000256" key="11">
    <source>
        <dbReference type="ARBA" id="ARBA00023136"/>
    </source>
</evidence>
<evidence type="ECO:0000256" key="4">
    <source>
        <dbReference type="ARBA" id="ARBA00022617"/>
    </source>
</evidence>
<protein>
    <submittedName>
        <fullName evidence="14">Oxygenase</fullName>
    </submittedName>
</protein>
<evidence type="ECO:0000256" key="6">
    <source>
        <dbReference type="ARBA" id="ARBA00022723"/>
    </source>
</evidence>
<dbReference type="GO" id="GO:0020037">
    <property type="term" value="F:heme binding"/>
    <property type="evidence" value="ECO:0007669"/>
    <property type="project" value="InterPro"/>
</dbReference>
<keyword evidence="5" id="KW-0812">Transmembrane</keyword>
<evidence type="ECO:0000256" key="13">
    <source>
        <dbReference type="RuleBase" id="RU000461"/>
    </source>
</evidence>
<dbReference type="PRINTS" id="PR00385">
    <property type="entry name" value="P450"/>
</dbReference>
<evidence type="ECO:0000313" key="14">
    <source>
        <dbReference type="EMBL" id="GAA0169408.1"/>
    </source>
</evidence>
<dbReference type="EMBL" id="BAABME010006836">
    <property type="protein sequence ID" value="GAA0169408.1"/>
    <property type="molecule type" value="Genomic_DNA"/>
</dbReference>
<gene>
    <name evidence="14" type="ORF">LIER_23905</name>
</gene>
<keyword evidence="15" id="KW-1185">Reference proteome</keyword>
<evidence type="ECO:0000256" key="1">
    <source>
        <dbReference type="ARBA" id="ARBA00001971"/>
    </source>
</evidence>
<dbReference type="GO" id="GO:0004497">
    <property type="term" value="F:monooxygenase activity"/>
    <property type="evidence" value="ECO:0007669"/>
    <property type="project" value="UniProtKB-KW"/>
</dbReference>
<dbReference type="GO" id="GO:0005506">
    <property type="term" value="F:iron ion binding"/>
    <property type="evidence" value="ECO:0007669"/>
    <property type="project" value="InterPro"/>
</dbReference>
<evidence type="ECO:0000256" key="8">
    <source>
        <dbReference type="ARBA" id="ARBA00023002"/>
    </source>
</evidence>
<name>A0AAV3R2A2_LITER</name>
<organism evidence="14 15">
    <name type="scientific">Lithospermum erythrorhizon</name>
    <name type="common">Purple gromwell</name>
    <name type="synonym">Lithospermum officinale var. erythrorhizon</name>
    <dbReference type="NCBI Taxonomy" id="34254"/>
    <lineage>
        <taxon>Eukaryota</taxon>
        <taxon>Viridiplantae</taxon>
        <taxon>Streptophyta</taxon>
        <taxon>Embryophyta</taxon>
        <taxon>Tracheophyta</taxon>
        <taxon>Spermatophyta</taxon>
        <taxon>Magnoliopsida</taxon>
        <taxon>eudicotyledons</taxon>
        <taxon>Gunneridae</taxon>
        <taxon>Pentapetalae</taxon>
        <taxon>asterids</taxon>
        <taxon>lamiids</taxon>
        <taxon>Boraginales</taxon>
        <taxon>Boraginaceae</taxon>
        <taxon>Boraginoideae</taxon>
        <taxon>Lithospermeae</taxon>
        <taxon>Lithospermum</taxon>
    </lineage>
</organism>
<comment type="similarity">
    <text evidence="3 13">Belongs to the cytochrome P450 family.</text>
</comment>
<dbReference type="Pfam" id="PF00067">
    <property type="entry name" value="p450"/>
    <property type="match status" value="1"/>
</dbReference>
<proteinExistence type="inferred from homology"/>
<keyword evidence="11" id="KW-0472">Membrane</keyword>
<dbReference type="SUPFAM" id="SSF48264">
    <property type="entry name" value="Cytochrome P450"/>
    <property type="match status" value="1"/>
</dbReference>
<evidence type="ECO:0000256" key="3">
    <source>
        <dbReference type="ARBA" id="ARBA00010617"/>
    </source>
</evidence>
<keyword evidence="6 12" id="KW-0479">Metal-binding</keyword>
<dbReference type="FunFam" id="1.10.630.10:FF:000044">
    <property type="entry name" value="Cytochrome P450"/>
    <property type="match status" value="1"/>
</dbReference>
<dbReference type="Proteomes" id="UP001454036">
    <property type="component" value="Unassembled WGS sequence"/>
</dbReference>
<dbReference type="PRINTS" id="PR00463">
    <property type="entry name" value="EP450I"/>
</dbReference>
<evidence type="ECO:0000256" key="7">
    <source>
        <dbReference type="ARBA" id="ARBA00022989"/>
    </source>
</evidence>
<evidence type="ECO:0000256" key="12">
    <source>
        <dbReference type="PIRSR" id="PIRSR602401-1"/>
    </source>
</evidence>
<evidence type="ECO:0000256" key="5">
    <source>
        <dbReference type="ARBA" id="ARBA00022692"/>
    </source>
</evidence>
<comment type="subcellular location">
    <subcellularLocation>
        <location evidence="2">Membrane</location>
        <topology evidence="2">Single-pass membrane protein</topology>
    </subcellularLocation>
</comment>
<evidence type="ECO:0000256" key="10">
    <source>
        <dbReference type="ARBA" id="ARBA00023033"/>
    </source>
</evidence>
<accession>A0AAV3R2A2</accession>
<dbReference type="CDD" id="cd11064">
    <property type="entry name" value="CYP86A"/>
    <property type="match status" value="1"/>
</dbReference>
<dbReference type="InterPro" id="IPR002401">
    <property type="entry name" value="Cyt_P450_E_grp-I"/>
</dbReference>
<keyword evidence="4 12" id="KW-0349">Heme</keyword>
<dbReference type="InterPro" id="IPR036396">
    <property type="entry name" value="Cyt_P450_sf"/>
</dbReference>
<dbReference type="InterPro" id="IPR017972">
    <property type="entry name" value="Cyt_P450_CS"/>
</dbReference>
<dbReference type="AlphaFoldDB" id="A0AAV3R2A2"/>
<dbReference type="InterPro" id="IPR001128">
    <property type="entry name" value="Cyt_P450"/>
</dbReference>
<dbReference type="GO" id="GO:0006629">
    <property type="term" value="P:lipid metabolic process"/>
    <property type="evidence" value="ECO:0007669"/>
    <property type="project" value="UniProtKB-ARBA"/>
</dbReference>